<dbReference type="Proteomes" id="UP000681075">
    <property type="component" value="Unassembled WGS sequence"/>
</dbReference>
<dbReference type="AlphaFoldDB" id="A0A8S8X9W6"/>
<comment type="caution">
    <text evidence="2">The sequence shown here is derived from an EMBL/GenBank/DDBJ whole genome shotgun (WGS) entry which is preliminary data.</text>
</comment>
<dbReference type="Gene3D" id="3.40.50.150">
    <property type="entry name" value="Vaccinia Virus protein VP39"/>
    <property type="match status" value="1"/>
</dbReference>
<gene>
    <name evidence="2" type="ORF">TMPK1_03540</name>
</gene>
<protein>
    <recommendedName>
        <fullName evidence="1">Methyltransferase type 11 domain-containing protein</fullName>
    </recommendedName>
</protein>
<dbReference type="SUPFAM" id="SSF53335">
    <property type="entry name" value="S-adenosyl-L-methionine-dependent methyltransferases"/>
    <property type="match status" value="1"/>
</dbReference>
<dbReference type="CDD" id="cd02440">
    <property type="entry name" value="AdoMet_MTases"/>
    <property type="match status" value="1"/>
</dbReference>
<dbReference type="InterPro" id="IPR013216">
    <property type="entry name" value="Methyltransf_11"/>
</dbReference>
<dbReference type="GO" id="GO:0008757">
    <property type="term" value="F:S-adenosylmethionine-dependent methyltransferase activity"/>
    <property type="evidence" value="ECO:0007669"/>
    <property type="project" value="InterPro"/>
</dbReference>
<dbReference type="Pfam" id="PF08241">
    <property type="entry name" value="Methyltransf_11"/>
    <property type="match status" value="1"/>
</dbReference>
<reference evidence="2" key="1">
    <citation type="submission" date="2021-02" db="EMBL/GenBank/DDBJ databases">
        <title>Genome sequence of Rhodospirillales sp. strain TMPK1 isolated from soil.</title>
        <authorList>
            <person name="Nakai R."/>
            <person name="Kusada H."/>
            <person name="Tamaki H."/>
        </authorList>
    </citation>
    <scope>NUCLEOTIDE SEQUENCE</scope>
    <source>
        <strain evidence="2">TMPK1</strain>
    </source>
</reference>
<dbReference type="RefSeq" id="WP_420241070.1">
    <property type="nucleotide sequence ID" value="NZ_BOPV01000001.1"/>
</dbReference>
<evidence type="ECO:0000313" key="3">
    <source>
        <dbReference type="Proteomes" id="UP000681075"/>
    </source>
</evidence>
<sequence length="305" mass="33639">MSDQPQTALIKYAEADHARGLPIPWWGKLGAKLVLHHTPGARRFAERLGLFRPGDLASNVERVVDGFAEHLGVYCDRAGKKPEGVLELGPGNSVGRALCAAANGAKRSWFVDAGDHATRSLDHYRAVAQRLWERGTPAPDLEQVQDLADVLAASHAQFTTDGLAGLRRVPDKSVDLVFSDAVLEHLPAAEFDDFLHETRRVLAPGGLASHGIEYHDHLGGGLEHLRFAPTFWERRAVADAGFYTNRMLHSRVLAACDRAGFDVETVWELRWPQPRIAREALHETFSDASDADLTICAAWLVLRPR</sequence>
<dbReference type="EMBL" id="BOPV01000001">
    <property type="protein sequence ID" value="GIL38117.1"/>
    <property type="molecule type" value="Genomic_DNA"/>
</dbReference>
<dbReference type="InterPro" id="IPR029063">
    <property type="entry name" value="SAM-dependent_MTases_sf"/>
</dbReference>
<accession>A0A8S8X9W6</accession>
<evidence type="ECO:0000259" key="1">
    <source>
        <dbReference type="Pfam" id="PF08241"/>
    </source>
</evidence>
<evidence type="ECO:0000313" key="2">
    <source>
        <dbReference type="EMBL" id="GIL38117.1"/>
    </source>
</evidence>
<proteinExistence type="predicted"/>
<name>A0A8S8X9W6_9PROT</name>
<organism evidence="2 3">
    <name type="scientific">Roseiterribacter gracilis</name>
    <dbReference type="NCBI Taxonomy" id="2812848"/>
    <lineage>
        <taxon>Bacteria</taxon>
        <taxon>Pseudomonadati</taxon>
        <taxon>Pseudomonadota</taxon>
        <taxon>Alphaproteobacteria</taxon>
        <taxon>Rhodospirillales</taxon>
        <taxon>Roseiterribacteraceae</taxon>
        <taxon>Roseiterribacter</taxon>
    </lineage>
</organism>
<feature type="domain" description="Methyltransferase type 11" evidence="1">
    <location>
        <begin position="168"/>
        <end position="207"/>
    </location>
</feature>
<keyword evidence="3" id="KW-1185">Reference proteome</keyword>